<evidence type="ECO:0000313" key="2">
    <source>
        <dbReference type="Proteomes" id="UP000470470"/>
    </source>
</evidence>
<dbReference type="EMBL" id="JAAGWK010000005">
    <property type="protein sequence ID" value="NEL53047.1"/>
    <property type="molecule type" value="Genomic_DNA"/>
</dbReference>
<dbReference type="PROSITE" id="PS51257">
    <property type="entry name" value="PROKAR_LIPOPROTEIN"/>
    <property type="match status" value="1"/>
</dbReference>
<comment type="caution">
    <text evidence="1">The sequence shown here is derived from an EMBL/GenBank/DDBJ whole genome shotgun (WGS) entry which is preliminary data.</text>
</comment>
<gene>
    <name evidence="1" type="ORF">G1H19_03330</name>
</gene>
<keyword evidence="2" id="KW-1185">Reference proteome</keyword>
<evidence type="ECO:0000313" key="1">
    <source>
        <dbReference type="EMBL" id="NEL53047.1"/>
    </source>
</evidence>
<dbReference type="AlphaFoldDB" id="A0A7K3W9N2"/>
<sequence length="377" mass="39900">MDPSGLRAGPRRGVVIALLLAAVCLLSGGCSVVELRSGNNAPGSVLDGNRLSFDLTTRPTRADVGMTGDKNFKAYQRDEEDFAVTVQLPTGTLQIPARIVSIDTDGAGGVDAYGDGPREPKFFSINRKFAPGENVTASLLADADLLGLDPADITRVTPGLSASGKAPVPQAGVLYGFVDGWLSAQVQLRSFETGVQVLYEFEVDVYHNPAIDRVLVDGRMPLDLTHPPDREALAFLPGYRDAYVNTRPGDVFTIDVTLPTGRLTVTADGLSARATGPDGPPISAEVYENGTEAQTRQRLDAAATVLGIDPAEVTATLTPSTSGAPNPWGSQASFGERVQRSWDRPVAPGVSIDVRVDMTLGRADEFAGSIRYQLAFG</sequence>
<protein>
    <submittedName>
        <fullName evidence="1">Uncharacterized protein</fullName>
    </submittedName>
</protein>
<accession>A0A7K3W9N2</accession>
<name>A0A7K3W9N2_9ACTN</name>
<reference evidence="1 2" key="1">
    <citation type="submission" date="2020-02" db="EMBL/GenBank/DDBJ databases">
        <title>The whole genome sequence of CPCC 205119.</title>
        <authorList>
            <person name="Jiang Z."/>
        </authorList>
    </citation>
    <scope>NUCLEOTIDE SEQUENCE [LARGE SCALE GENOMIC DNA]</scope>
    <source>
        <strain evidence="1 2">CPCC 205119</strain>
    </source>
</reference>
<dbReference type="Proteomes" id="UP000470470">
    <property type="component" value="Unassembled WGS sequence"/>
</dbReference>
<organism evidence="1 2">
    <name type="scientific">Goekera deserti</name>
    <dbReference type="NCBI Taxonomy" id="2497753"/>
    <lineage>
        <taxon>Bacteria</taxon>
        <taxon>Bacillati</taxon>
        <taxon>Actinomycetota</taxon>
        <taxon>Actinomycetes</taxon>
        <taxon>Geodermatophilales</taxon>
        <taxon>Geodermatophilaceae</taxon>
        <taxon>Goekera</taxon>
    </lineage>
</organism>
<proteinExistence type="predicted"/>
<dbReference type="RefSeq" id="WP_162393183.1">
    <property type="nucleotide sequence ID" value="NZ_JAABOZ010000005.1"/>
</dbReference>